<comment type="caution">
    <text evidence="10">The sequence shown here is derived from an EMBL/GenBank/DDBJ whole genome shotgun (WGS) entry which is preliminary data.</text>
</comment>
<dbReference type="PROSITE" id="PS00135">
    <property type="entry name" value="TRYPSIN_SER"/>
    <property type="match status" value="1"/>
</dbReference>
<dbReference type="SUPFAM" id="SSF50494">
    <property type="entry name" value="Trypsin-like serine proteases"/>
    <property type="match status" value="3"/>
</dbReference>
<keyword evidence="2" id="KW-0732">Signal</keyword>
<sequence length="494" mass="52700">APASQNQAVSGKQLVSGRIFGGQDAKAGAWPWQVSVQINGFHICGGSLISESWVVSAAHCFAQSGASASYRVQLGENQIFGQNRLHAFALVKRIILHPSYNNVTHQANIALVELKNPIAFTAAISPVGLLDTSVHVPAGDACWVTGWGYISPQSCGKPLVSLSGRILNGQDAKAGAWPWQVSVQRYGSHICGGSLISESWVVSAAHCFDPSVANSSYRVQLGENRIVSEAPTQMSSSVKRVVPHPNYNSSTFLADIALVELEKPIAFTASISPVCLLDASVRVPAGDACWVTGWGNIRPQASSSLAETLQELEVPTIDTTICNNLFREALQKPAGDNPIQEDMMCAGHMEGYKGTAPTLQEVQVQLIDTAACNALYNINLAPNIGREPVKPDMICAGYAEGQRDSCQGDSGGPLACDHNGTWFLMGIVSWGYGCGQPNHPGVYVRMVAYGEWIWEHIGSGSQASTMGNCTSGTNDARPCFSSFMLLFTTLLISL</sequence>
<keyword evidence="3 8" id="KW-0378">Hydrolase</keyword>
<keyword evidence="6" id="KW-0325">Glycoprotein</keyword>
<evidence type="ECO:0000256" key="2">
    <source>
        <dbReference type="ARBA" id="ARBA00022729"/>
    </source>
</evidence>
<dbReference type="SMART" id="SM00020">
    <property type="entry name" value="Tryp_SPc"/>
    <property type="match status" value="2"/>
</dbReference>
<dbReference type="PROSITE" id="PS00134">
    <property type="entry name" value="TRYPSIN_HIS"/>
    <property type="match status" value="1"/>
</dbReference>
<dbReference type="GO" id="GO:0004252">
    <property type="term" value="F:serine-type endopeptidase activity"/>
    <property type="evidence" value="ECO:0007669"/>
    <property type="project" value="InterPro"/>
</dbReference>
<dbReference type="Proteomes" id="UP000827986">
    <property type="component" value="Unassembled WGS sequence"/>
</dbReference>
<evidence type="ECO:0000256" key="7">
    <source>
        <dbReference type="ARBA" id="ARBA00024195"/>
    </source>
</evidence>
<evidence type="ECO:0000256" key="1">
    <source>
        <dbReference type="ARBA" id="ARBA00022670"/>
    </source>
</evidence>
<dbReference type="GO" id="GO:0006508">
    <property type="term" value="P:proteolysis"/>
    <property type="evidence" value="ECO:0007669"/>
    <property type="project" value="UniProtKB-KW"/>
</dbReference>
<evidence type="ECO:0000256" key="4">
    <source>
        <dbReference type="ARBA" id="ARBA00022825"/>
    </source>
</evidence>
<evidence type="ECO:0000256" key="5">
    <source>
        <dbReference type="ARBA" id="ARBA00023157"/>
    </source>
</evidence>
<dbReference type="AlphaFoldDB" id="A0A9D3X128"/>
<dbReference type="InterPro" id="IPR043504">
    <property type="entry name" value="Peptidase_S1_PA_chymotrypsin"/>
</dbReference>
<dbReference type="InterPro" id="IPR009003">
    <property type="entry name" value="Peptidase_S1_PA"/>
</dbReference>
<evidence type="ECO:0000256" key="3">
    <source>
        <dbReference type="ARBA" id="ARBA00022801"/>
    </source>
</evidence>
<dbReference type="PANTHER" id="PTHR24253:SF144">
    <property type="entry name" value="CHYMOTRYPSIN-LIKE PROTEASE CTRL-1-RELATED"/>
    <property type="match status" value="1"/>
</dbReference>
<evidence type="ECO:0000313" key="10">
    <source>
        <dbReference type="EMBL" id="KAH1170978.1"/>
    </source>
</evidence>
<keyword evidence="5" id="KW-1015">Disulfide bond</keyword>
<dbReference type="FunFam" id="2.40.10.10:FF:000024">
    <property type="entry name" value="Serine protease 53"/>
    <property type="match status" value="1"/>
</dbReference>
<dbReference type="PRINTS" id="PR00722">
    <property type="entry name" value="CHYMOTRYPSIN"/>
</dbReference>
<dbReference type="InterPro" id="IPR001314">
    <property type="entry name" value="Peptidase_S1A"/>
</dbReference>
<dbReference type="CDD" id="cd00190">
    <property type="entry name" value="Tryp_SPc"/>
    <property type="match status" value="1"/>
</dbReference>
<evidence type="ECO:0000259" key="9">
    <source>
        <dbReference type="PROSITE" id="PS50240"/>
    </source>
</evidence>
<feature type="domain" description="Peptidase S1" evidence="9">
    <location>
        <begin position="166"/>
        <end position="458"/>
    </location>
</feature>
<reference evidence="10" key="1">
    <citation type="submission" date="2021-09" db="EMBL/GenBank/DDBJ databases">
        <title>The genome of Mauremys mutica provides insights into the evolution of semi-aquatic lifestyle.</title>
        <authorList>
            <person name="Gong S."/>
            <person name="Gao Y."/>
        </authorList>
    </citation>
    <scope>NUCLEOTIDE SEQUENCE</scope>
    <source>
        <strain evidence="10">MM-2020</strain>
        <tissue evidence="10">Muscle</tissue>
    </source>
</reference>
<evidence type="ECO:0000256" key="8">
    <source>
        <dbReference type="RuleBase" id="RU363034"/>
    </source>
</evidence>
<dbReference type="Gene3D" id="2.40.10.10">
    <property type="entry name" value="Trypsin-like serine proteases"/>
    <property type="match status" value="3"/>
</dbReference>
<keyword evidence="4 8" id="KW-0720">Serine protease</keyword>
<dbReference type="InterPro" id="IPR001254">
    <property type="entry name" value="Trypsin_dom"/>
</dbReference>
<dbReference type="FunFam" id="2.40.10.10:FF:000002">
    <property type="entry name" value="Transmembrane protease serine"/>
    <property type="match status" value="1"/>
</dbReference>
<dbReference type="Pfam" id="PF00089">
    <property type="entry name" value="Trypsin"/>
    <property type="match status" value="3"/>
</dbReference>
<keyword evidence="1 8" id="KW-0645">Protease</keyword>
<feature type="non-terminal residue" evidence="10">
    <location>
        <position position="1"/>
    </location>
</feature>
<dbReference type="PROSITE" id="PS50240">
    <property type="entry name" value="TRYPSIN_DOM"/>
    <property type="match status" value="2"/>
</dbReference>
<dbReference type="EMBL" id="JAHDVG010000483">
    <property type="protein sequence ID" value="KAH1170978.1"/>
    <property type="molecule type" value="Genomic_DNA"/>
</dbReference>
<evidence type="ECO:0000256" key="6">
    <source>
        <dbReference type="ARBA" id="ARBA00023180"/>
    </source>
</evidence>
<comment type="similarity">
    <text evidence="7">Belongs to the peptidase S1 family. CLIP subfamily.</text>
</comment>
<feature type="domain" description="Peptidase S1" evidence="9">
    <location>
        <begin position="19"/>
        <end position="148"/>
    </location>
</feature>
<dbReference type="InterPro" id="IPR033116">
    <property type="entry name" value="TRYPSIN_SER"/>
</dbReference>
<organism evidence="10 11">
    <name type="scientific">Mauremys mutica</name>
    <name type="common">yellowpond turtle</name>
    <dbReference type="NCBI Taxonomy" id="74926"/>
    <lineage>
        <taxon>Eukaryota</taxon>
        <taxon>Metazoa</taxon>
        <taxon>Chordata</taxon>
        <taxon>Craniata</taxon>
        <taxon>Vertebrata</taxon>
        <taxon>Euteleostomi</taxon>
        <taxon>Archelosauria</taxon>
        <taxon>Testudinata</taxon>
        <taxon>Testudines</taxon>
        <taxon>Cryptodira</taxon>
        <taxon>Durocryptodira</taxon>
        <taxon>Testudinoidea</taxon>
        <taxon>Geoemydidae</taxon>
        <taxon>Geoemydinae</taxon>
        <taxon>Mauremys</taxon>
    </lineage>
</organism>
<keyword evidence="11" id="KW-1185">Reference proteome</keyword>
<gene>
    <name evidence="10" type="ORF">KIL84_006596</name>
</gene>
<dbReference type="FunFam" id="2.40.10.10:FF:000184">
    <property type="entry name" value="Prostasin"/>
    <property type="match status" value="1"/>
</dbReference>
<name>A0A9D3X128_9SAUR</name>
<accession>A0A9D3X128</accession>
<proteinExistence type="inferred from homology"/>
<dbReference type="InterPro" id="IPR018114">
    <property type="entry name" value="TRYPSIN_HIS"/>
</dbReference>
<evidence type="ECO:0000313" key="11">
    <source>
        <dbReference type="Proteomes" id="UP000827986"/>
    </source>
</evidence>
<protein>
    <recommendedName>
        <fullName evidence="9">Peptidase S1 domain-containing protein</fullName>
    </recommendedName>
</protein>
<dbReference type="PANTHER" id="PTHR24253">
    <property type="entry name" value="TRANSMEMBRANE PROTEASE SERINE"/>
    <property type="match status" value="1"/>
</dbReference>